<dbReference type="AlphaFoldDB" id="A0A3M4J3A7"/>
<evidence type="ECO:0000313" key="1">
    <source>
        <dbReference type="EMBL" id="RMQ70669.1"/>
    </source>
</evidence>
<accession>A0A3M4J3A7</accession>
<organism evidence="1 2">
    <name type="scientific">Pseudomonas viridiflava</name>
    <name type="common">Phytomonas viridiflava</name>
    <dbReference type="NCBI Taxonomy" id="33069"/>
    <lineage>
        <taxon>Bacteria</taxon>
        <taxon>Pseudomonadati</taxon>
        <taxon>Pseudomonadota</taxon>
        <taxon>Gammaproteobacteria</taxon>
        <taxon>Pseudomonadales</taxon>
        <taxon>Pseudomonadaceae</taxon>
        <taxon>Pseudomonas</taxon>
    </lineage>
</organism>
<protein>
    <submittedName>
        <fullName evidence="1">Uncharacterized protein</fullName>
    </submittedName>
</protein>
<dbReference type="EMBL" id="RBRK01000157">
    <property type="protein sequence ID" value="RMQ70669.1"/>
    <property type="molecule type" value="Genomic_DNA"/>
</dbReference>
<sequence length="60" mass="7192">MLKQIHRSANNKVSPARFLMTFQFTKNKLEGFIRVDIYIRNVWLHGTILWLIRAYVKKVS</sequence>
<evidence type="ECO:0000313" key="2">
    <source>
        <dbReference type="Proteomes" id="UP000271866"/>
    </source>
</evidence>
<proteinExistence type="predicted"/>
<reference evidence="1 2" key="1">
    <citation type="submission" date="2018-08" db="EMBL/GenBank/DDBJ databases">
        <title>Recombination of ecologically and evolutionarily significant loci maintains genetic cohesion in the Pseudomonas syringae species complex.</title>
        <authorList>
            <person name="Dillon M."/>
            <person name="Thakur S."/>
            <person name="Almeida R.N.D."/>
            <person name="Weir B.S."/>
            <person name="Guttman D.S."/>
        </authorList>
    </citation>
    <scope>NUCLEOTIDE SEQUENCE [LARGE SCALE GENOMIC DNA]</scope>
    <source>
        <strain evidence="1 2">ICMP 11296</strain>
    </source>
</reference>
<gene>
    <name evidence="1" type="ORF">ALP98_200089</name>
</gene>
<name>A0A3M4J3A7_PSEVI</name>
<comment type="caution">
    <text evidence="1">The sequence shown here is derived from an EMBL/GenBank/DDBJ whole genome shotgun (WGS) entry which is preliminary data.</text>
</comment>
<dbReference type="Proteomes" id="UP000271866">
    <property type="component" value="Unassembled WGS sequence"/>
</dbReference>